<evidence type="ECO:0000256" key="2">
    <source>
        <dbReference type="ARBA" id="ARBA00022801"/>
    </source>
</evidence>
<dbReference type="Gene3D" id="2.120.10.30">
    <property type="entry name" value="TolB, C-terminal domain"/>
    <property type="match status" value="2"/>
</dbReference>
<dbReference type="InterPro" id="IPR001375">
    <property type="entry name" value="Peptidase_S9_cat"/>
</dbReference>
<dbReference type="SUPFAM" id="SSF82171">
    <property type="entry name" value="DPP6 N-terminal domain-like"/>
    <property type="match status" value="1"/>
</dbReference>
<organism evidence="5 6">
    <name type="scientific">Gibberella zeae</name>
    <name type="common">Wheat head blight fungus</name>
    <name type="synonym">Fusarium graminearum</name>
    <dbReference type="NCBI Taxonomy" id="5518"/>
    <lineage>
        <taxon>Eukaryota</taxon>
        <taxon>Fungi</taxon>
        <taxon>Dikarya</taxon>
        <taxon>Ascomycota</taxon>
        <taxon>Pezizomycotina</taxon>
        <taxon>Sordariomycetes</taxon>
        <taxon>Hypocreomycetidae</taxon>
        <taxon>Hypocreales</taxon>
        <taxon>Nectriaceae</taxon>
        <taxon>Fusarium</taxon>
    </lineage>
</organism>
<dbReference type="GO" id="GO:0006508">
    <property type="term" value="P:proteolysis"/>
    <property type="evidence" value="ECO:0007669"/>
    <property type="project" value="InterPro"/>
</dbReference>
<dbReference type="SUPFAM" id="SSF53474">
    <property type="entry name" value="alpha/beta-Hydrolases"/>
    <property type="match status" value="1"/>
</dbReference>
<dbReference type="Pfam" id="PF07676">
    <property type="entry name" value="PD40"/>
    <property type="match status" value="3"/>
</dbReference>
<keyword evidence="3" id="KW-0645">Protease</keyword>
<dbReference type="AlphaFoldDB" id="A0A2H3H219"/>
<protein>
    <recommendedName>
        <fullName evidence="4">Dipeptidyl-peptidase V</fullName>
    </recommendedName>
</protein>
<evidence type="ECO:0000256" key="1">
    <source>
        <dbReference type="ARBA" id="ARBA00010040"/>
    </source>
</evidence>
<comment type="similarity">
    <text evidence="1">Belongs to the peptidase S9C family.</text>
</comment>
<evidence type="ECO:0000256" key="4">
    <source>
        <dbReference type="ARBA" id="ARBA00032829"/>
    </source>
</evidence>
<reference evidence="5" key="1">
    <citation type="submission" date="2021-03" db="EMBL/GenBank/DDBJ databases">
        <authorList>
            <person name="Alouane T."/>
            <person name="Langin T."/>
            <person name="Bonhomme L."/>
        </authorList>
    </citation>
    <scope>NUCLEOTIDE SEQUENCE</scope>
    <source>
        <strain evidence="5">MDC_Fg202</strain>
    </source>
</reference>
<sequence>MTQSTSTFDKALAETLCDIQVPKEIKFSPNGQRLVYSTSLVGGHRKGKNHTSTLWLASTYEPNSSRKLTSGSFNDTSPTWHPNGDSILFLSDRVKLGETSAIWRMRLDGGDPVAITAEDNEQDIDTFSISPDGKTIAYVSCDENKKDDDEEAEPEVWGEKWDHARLRIVDVETHETKVIVGGDTHVGEIAWSPDGKSLTFMSTHNPHIEEAMLTGTFISTVIIETGQVKHLCTVMNEPYNLIWAPDGLVYFITGTPPDKDSGGRSVYSTNPKDASPNFIKVGCGDNDDAGDIRVAGDKIIVNRQVRLVDIISELGGEDLFTEDKEMWVWDAFISPETGTATLAASLSDINTPYEVFVIQPGKEKIKLSNHGHPLKDQSFGACTVFICQSSDGQVELDGIYLTPASKSNPDGKPQEPLPTLVLIHGGPRDRNCNSIDTSCFNWAPYLLEKGYGVLLPQYRGSSGRGEKFASYSIGGQGVYDFADVITITDNAIKKGFADSEKLMVGGWSQGGLLTYLCSVRNGLHGLGWQFNAAIAGAGVCDTESLALTADLGSTFEVELAGGHTIWTLGHDDTRNRQGSAIWEISSAMEQSRREGKTVIPPMLILHGEKDERCPFSQAEGFRRALRFYGLPCEFVKYPGEGHGIESQRFWLDMLERVERFCDLHIGDGPKSRVVIR</sequence>
<dbReference type="EMBL" id="CAJPIJ010000129">
    <property type="protein sequence ID" value="CAG1982857.1"/>
    <property type="molecule type" value="Genomic_DNA"/>
</dbReference>
<dbReference type="Proteomes" id="UP000746612">
    <property type="component" value="Unassembled WGS sequence"/>
</dbReference>
<gene>
    <name evidence="5" type="ORF">MDCFG202_LOCUS232205</name>
</gene>
<keyword evidence="3" id="KW-0720">Serine protease</keyword>
<dbReference type="PANTHER" id="PTHR42776:SF27">
    <property type="entry name" value="DIPEPTIDYL PEPTIDASE FAMILY MEMBER 6"/>
    <property type="match status" value="1"/>
</dbReference>
<proteinExistence type="inferred from homology"/>
<comment type="caution">
    <text evidence="5">The sequence shown here is derived from an EMBL/GenBank/DDBJ whole genome shotgun (WGS) entry which is preliminary data.</text>
</comment>
<name>A0A2H3H219_GIBZA</name>
<dbReference type="GO" id="GO:0004252">
    <property type="term" value="F:serine-type endopeptidase activity"/>
    <property type="evidence" value="ECO:0007669"/>
    <property type="project" value="TreeGrafter"/>
</dbReference>
<dbReference type="InterPro" id="IPR011659">
    <property type="entry name" value="WD40"/>
</dbReference>
<evidence type="ECO:0000256" key="3">
    <source>
        <dbReference type="ARBA" id="ARBA00022825"/>
    </source>
</evidence>
<dbReference type="InterPro" id="IPR011042">
    <property type="entry name" value="6-blade_b-propeller_TolB-like"/>
</dbReference>
<dbReference type="Gene3D" id="3.40.50.1820">
    <property type="entry name" value="alpha/beta hydrolase"/>
    <property type="match status" value="1"/>
</dbReference>
<keyword evidence="2" id="KW-0378">Hydrolase</keyword>
<accession>A0A2H3H219</accession>
<dbReference type="InterPro" id="IPR029058">
    <property type="entry name" value="AB_hydrolase_fold"/>
</dbReference>
<dbReference type="Pfam" id="PF00326">
    <property type="entry name" value="Peptidase_S9"/>
    <property type="match status" value="1"/>
</dbReference>
<dbReference type="PANTHER" id="PTHR42776">
    <property type="entry name" value="SERINE PEPTIDASE S9 FAMILY MEMBER"/>
    <property type="match status" value="1"/>
</dbReference>
<evidence type="ECO:0000313" key="5">
    <source>
        <dbReference type="EMBL" id="CAG1982857.1"/>
    </source>
</evidence>
<evidence type="ECO:0000313" key="6">
    <source>
        <dbReference type="Proteomes" id="UP000746612"/>
    </source>
</evidence>